<dbReference type="Gene3D" id="3.90.199.10">
    <property type="entry name" value="Topoisomerase II, domain 5"/>
    <property type="match status" value="1"/>
</dbReference>
<reference evidence="9 10" key="1">
    <citation type="submission" date="2024-09" db="EMBL/GenBank/DDBJ databases">
        <title>Laminarin stimulates single cell rates of sulfate reduction while oxygen inhibits transcriptomic activity in coastal marine sediment.</title>
        <authorList>
            <person name="Lindsay M."/>
            <person name="Orcutt B."/>
            <person name="Emerson D."/>
            <person name="Stepanauskas R."/>
            <person name="D'Angelo T."/>
        </authorList>
    </citation>
    <scope>NUCLEOTIDE SEQUENCE [LARGE SCALE GENOMIC DNA]</scope>
    <source>
        <strain evidence="9">SAG AM-311-K15</strain>
    </source>
</reference>
<dbReference type="PANTHER" id="PTHR43493:SF5">
    <property type="entry name" value="DNA GYRASE SUBUNIT A, CHLOROPLASTIC_MITOCHONDRIAL"/>
    <property type="match status" value="1"/>
</dbReference>
<dbReference type="Gene3D" id="1.10.268.10">
    <property type="entry name" value="Topoisomerase, domain 3"/>
    <property type="match status" value="1"/>
</dbReference>
<dbReference type="PROSITE" id="PS52040">
    <property type="entry name" value="TOPO_IIA"/>
    <property type="match status" value="1"/>
</dbReference>
<dbReference type="Proteomes" id="UP001594351">
    <property type="component" value="Unassembled WGS sequence"/>
</dbReference>
<evidence type="ECO:0000256" key="5">
    <source>
        <dbReference type="ARBA" id="ARBA00023235"/>
    </source>
</evidence>
<evidence type="ECO:0000259" key="8">
    <source>
        <dbReference type="PROSITE" id="PS52040"/>
    </source>
</evidence>
<keyword evidence="3 6" id="KW-0799">Topoisomerase</keyword>
<comment type="similarity">
    <text evidence="2">Belongs to the type II topoisomerase GyrA/ParC subunit family.</text>
</comment>
<sequence length="421" mass="47383">MSDENTIIGSENKELQSENGQMERAATVSTMYQDWFLEYASYVILDRAVPYLEDGLKPVQRRILHALRQMDDGRYHKVANIIGQTMQYHPHGDAAIGDALVNLGQKDLLIDTQGNWGNILTGDGAAAPRYIEARLSKFALGVAFNPETTNWQMSYDGRKAEPVTLPVKFPLVLAQGVEGIAVGLSTRILSHNFQELCQASIAYLQHKPFELFPDFATGGLIDVDHYNGGQRGGKVRVRARISVLDKKTLLITEIPFSTTTVSLIDSIIKAHDKGKIKIKKVEDNTARNVEIFIHLPAGVNPDLTLDALYAFTDCEVSLSPNCCIIIDHHPVFTDVLSVLKASTDKTVELLRRELEIKITDLKDKLHQSSLEKIFIENRIYHDIEEEETWEGVLNAIDRGLDPFKILLFRPVTRIYSRRKMN</sequence>
<keyword evidence="5 6" id="KW-0413">Isomerase</keyword>
<evidence type="ECO:0000256" key="4">
    <source>
        <dbReference type="ARBA" id="ARBA00023125"/>
    </source>
</evidence>
<evidence type="ECO:0000256" key="1">
    <source>
        <dbReference type="ARBA" id="ARBA00000185"/>
    </source>
</evidence>
<comment type="catalytic activity">
    <reaction evidence="1 6">
        <text>ATP-dependent breakage, passage and rejoining of double-stranded DNA.</text>
        <dbReference type="EC" id="5.6.2.2"/>
    </reaction>
</comment>
<evidence type="ECO:0000313" key="9">
    <source>
        <dbReference type="EMBL" id="MFC1850830.1"/>
    </source>
</evidence>
<dbReference type="Gene3D" id="3.30.1360.40">
    <property type="match status" value="1"/>
</dbReference>
<name>A0ABV6YXC8_UNCC1</name>
<comment type="caution">
    <text evidence="9">The sequence shown here is derived from an EMBL/GenBank/DDBJ whole genome shotgun (WGS) entry which is preliminary data.</text>
</comment>
<organism evidence="9 10">
    <name type="scientific">candidate division CSSED10-310 bacterium</name>
    <dbReference type="NCBI Taxonomy" id="2855610"/>
    <lineage>
        <taxon>Bacteria</taxon>
        <taxon>Bacteria division CSSED10-310</taxon>
    </lineage>
</organism>
<keyword evidence="10" id="KW-1185">Reference proteome</keyword>
<evidence type="ECO:0000256" key="6">
    <source>
        <dbReference type="PROSITE-ProRule" id="PRU01384"/>
    </source>
</evidence>
<dbReference type="PANTHER" id="PTHR43493">
    <property type="entry name" value="DNA GYRASE/TOPOISOMERASE SUBUNIT A"/>
    <property type="match status" value="1"/>
</dbReference>
<feature type="active site" description="O-(5'-phospho-DNA)-tyrosine intermediate" evidence="6">
    <location>
        <position position="130"/>
    </location>
</feature>
<dbReference type="SMART" id="SM00434">
    <property type="entry name" value="TOP4c"/>
    <property type="match status" value="1"/>
</dbReference>
<dbReference type="InterPro" id="IPR013758">
    <property type="entry name" value="Topo_IIA_A/C_ab"/>
</dbReference>
<dbReference type="InterPro" id="IPR050220">
    <property type="entry name" value="Type_II_DNA_Topoisomerases"/>
</dbReference>
<gene>
    <name evidence="9" type="ORF">ACFL27_11605</name>
</gene>
<evidence type="ECO:0000313" key="10">
    <source>
        <dbReference type="Proteomes" id="UP001594351"/>
    </source>
</evidence>
<dbReference type="InterPro" id="IPR013757">
    <property type="entry name" value="Topo_IIA_A_a_sf"/>
</dbReference>
<protein>
    <submittedName>
        <fullName evidence="9">DNA gyrase subunit A</fullName>
    </submittedName>
</protein>
<accession>A0ABV6YXC8</accession>
<dbReference type="InterPro" id="IPR002205">
    <property type="entry name" value="Topo_IIA_dom_A"/>
</dbReference>
<feature type="non-terminal residue" evidence="9">
    <location>
        <position position="421"/>
    </location>
</feature>
<proteinExistence type="inferred from homology"/>
<dbReference type="InterPro" id="IPR013760">
    <property type="entry name" value="Topo_IIA-like_dom_sf"/>
</dbReference>
<keyword evidence="4 6" id="KW-0238">DNA-binding</keyword>
<dbReference type="Pfam" id="PF00521">
    <property type="entry name" value="DNA_topoisoIV"/>
    <property type="match status" value="1"/>
</dbReference>
<evidence type="ECO:0000256" key="2">
    <source>
        <dbReference type="ARBA" id="ARBA00008263"/>
    </source>
</evidence>
<dbReference type="EMBL" id="JBHPBY010000127">
    <property type="protein sequence ID" value="MFC1850830.1"/>
    <property type="molecule type" value="Genomic_DNA"/>
</dbReference>
<evidence type="ECO:0000256" key="7">
    <source>
        <dbReference type="SAM" id="MobiDB-lite"/>
    </source>
</evidence>
<feature type="domain" description="Topo IIA-type catalytic" evidence="8">
    <location>
        <begin position="49"/>
        <end position="421"/>
    </location>
</feature>
<feature type="region of interest" description="Disordered" evidence="7">
    <location>
        <begin position="1"/>
        <end position="20"/>
    </location>
</feature>
<dbReference type="SUPFAM" id="SSF56719">
    <property type="entry name" value="Type II DNA topoisomerase"/>
    <property type="match status" value="1"/>
</dbReference>
<evidence type="ECO:0000256" key="3">
    <source>
        <dbReference type="ARBA" id="ARBA00023029"/>
    </source>
</evidence>